<dbReference type="Proteomes" id="UP000326396">
    <property type="component" value="Linkage Group LG12"/>
</dbReference>
<organism evidence="2 3">
    <name type="scientific">Mikania micrantha</name>
    <name type="common">bitter vine</name>
    <dbReference type="NCBI Taxonomy" id="192012"/>
    <lineage>
        <taxon>Eukaryota</taxon>
        <taxon>Viridiplantae</taxon>
        <taxon>Streptophyta</taxon>
        <taxon>Embryophyta</taxon>
        <taxon>Tracheophyta</taxon>
        <taxon>Spermatophyta</taxon>
        <taxon>Magnoliopsida</taxon>
        <taxon>eudicotyledons</taxon>
        <taxon>Gunneridae</taxon>
        <taxon>Pentapetalae</taxon>
        <taxon>asterids</taxon>
        <taxon>campanulids</taxon>
        <taxon>Asterales</taxon>
        <taxon>Asteraceae</taxon>
        <taxon>Asteroideae</taxon>
        <taxon>Heliantheae alliance</taxon>
        <taxon>Eupatorieae</taxon>
        <taxon>Mikania</taxon>
    </lineage>
</organism>
<comment type="caution">
    <text evidence="2">The sequence shown here is derived from an EMBL/GenBank/DDBJ whole genome shotgun (WGS) entry which is preliminary data.</text>
</comment>
<protein>
    <submittedName>
        <fullName evidence="2">Uncharacterized protein</fullName>
    </submittedName>
</protein>
<name>A0A5N6PIX4_9ASTR</name>
<feature type="compositionally biased region" description="Basic and acidic residues" evidence="1">
    <location>
        <begin position="167"/>
        <end position="189"/>
    </location>
</feature>
<evidence type="ECO:0000313" key="3">
    <source>
        <dbReference type="Proteomes" id="UP000326396"/>
    </source>
</evidence>
<feature type="compositionally biased region" description="Polar residues" evidence="1">
    <location>
        <begin position="132"/>
        <end position="144"/>
    </location>
</feature>
<feature type="region of interest" description="Disordered" evidence="1">
    <location>
        <begin position="127"/>
        <end position="198"/>
    </location>
</feature>
<proteinExistence type="predicted"/>
<dbReference type="EMBL" id="SZYD01000004">
    <property type="protein sequence ID" value="KAD6454690.1"/>
    <property type="molecule type" value="Genomic_DNA"/>
</dbReference>
<reference evidence="2 3" key="1">
    <citation type="submission" date="2019-05" db="EMBL/GenBank/DDBJ databases">
        <title>Mikania micrantha, genome provides insights into the molecular mechanism of rapid growth.</title>
        <authorList>
            <person name="Liu B."/>
        </authorList>
    </citation>
    <scope>NUCLEOTIDE SEQUENCE [LARGE SCALE GENOMIC DNA]</scope>
    <source>
        <strain evidence="2">NLD-2019</strain>
        <tissue evidence="2">Leaf</tissue>
    </source>
</reference>
<evidence type="ECO:0000256" key="1">
    <source>
        <dbReference type="SAM" id="MobiDB-lite"/>
    </source>
</evidence>
<sequence length="224" mass="24823">METCVKKVISSLETDSEDDVRMVGISGTSCFDHISFWFDFEGKIFVENVREVSKGSSSGLKKLQKLVHKDVLNDQRIDVGSVSDRIKKMKKMMPGRKALSILKDEVIRVEARQTPPPTVLVAPAAPISSASTTHNPPTDQSFSNRGRGRGRHQHFRGRGGRGRGSGHKLEYLTQNHKETSSRLGEDGPGNKKRRKLDFGICRATRRPLETLSSYATGGKDECKG</sequence>
<dbReference type="AlphaFoldDB" id="A0A5N6PIX4"/>
<feature type="compositionally biased region" description="Basic residues" evidence="1">
    <location>
        <begin position="146"/>
        <end position="166"/>
    </location>
</feature>
<evidence type="ECO:0000313" key="2">
    <source>
        <dbReference type="EMBL" id="KAD6454690.1"/>
    </source>
</evidence>
<dbReference type="OrthoDB" id="1357022at2759"/>
<keyword evidence="3" id="KW-1185">Reference proteome</keyword>
<gene>
    <name evidence="2" type="ORF">E3N88_09396</name>
</gene>
<accession>A0A5N6PIX4</accession>